<comment type="caution">
    <text evidence="2">The sequence shown here is derived from an EMBL/GenBank/DDBJ whole genome shotgun (WGS) entry which is preliminary data.</text>
</comment>
<evidence type="ECO:0000313" key="4">
    <source>
        <dbReference type="EMBL" id="CAL4760837.1"/>
    </source>
</evidence>
<organism evidence="2">
    <name type="scientific">Cladocopium goreaui</name>
    <dbReference type="NCBI Taxonomy" id="2562237"/>
    <lineage>
        <taxon>Eukaryota</taxon>
        <taxon>Sar</taxon>
        <taxon>Alveolata</taxon>
        <taxon>Dinophyceae</taxon>
        <taxon>Suessiales</taxon>
        <taxon>Symbiodiniaceae</taxon>
        <taxon>Cladocopium</taxon>
    </lineage>
</organism>
<keyword evidence="1" id="KW-0812">Transmembrane</keyword>
<dbReference type="EMBL" id="CAMXCT030000082">
    <property type="protein sequence ID" value="CAL4760837.1"/>
    <property type="molecule type" value="Genomic_DNA"/>
</dbReference>
<dbReference type="EMBL" id="CAMXCT010000082">
    <property type="protein sequence ID" value="CAI3973525.1"/>
    <property type="molecule type" value="Genomic_DNA"/>
</dbReference>
<evidence type="ECO:0000313" key="2">
    <source>
        <dbReference type="EMBL" id="CAI3973525.1"/>
    </source>
</evidence>
<feature type="transmembrane region" description="Helical" evidence="1">
    <location>
        <begin position="65"/>
        <end position="85"/>
    </location>
</feature>
<feature type="transmembrane region" description="Helical" evidence="1">
    <location>
        <begin position="133"/>
        <end position="151"/>
    </location>
</feature>
<gene>
    <name evidence="2" type="ORF">C1SCF055_LOCUS2027</name>
</gene>
<reference evidence="3" key="2">
    <citation type="submission" date="2024-04" db="EMBL/GenBank/DDBJ databases">
        <authorList>
            <person name="Chen Y."/>
            <person name="Shah S."/>
            <person name="Dougan E. K."/>
            <person name="Thang M."/>
            <person name="Chan C."/>
        </authorList>
    </citation>
    <scope>NUCLEOTIDE SEQUENCE [LARGE SCALE GENOMIC DNA]</scope>
</reference>
<sequence>VVVGAPLDHGVNEDLTREERWNIIWAAVNAYYTLDAGIALFIATGAFIASLVVRHLVDSTCESSAWVVSLVVLILRLLDFSCGCISMLRNPVPSRAGFLCDILKNMVITCFQGMCALVQLILGFVLIGQEDCLLNGIIALVSGFVLGVQAIEETFVWMTVWFLWCIAGTSPVPGWTDKWVPERVKVEARKHRQKQAVAGAA</sequence>
<evidence type="ECO:0000313" key="5">
    <source>
        <dbReference type="Proteomes" id="UP001152797"/>
    </source>
</evidence>
<name>A0A9P1BJ33_9DINO</name>
<feature type="non-terminal residue" evidence="2">
    <location>
        <position position="201"/>
    </location>
</feature>
<dbReference type="Proteomes" id="UP001152797">
    <property type="component" value="Unassembled WGS sequence"/>
</dbReference>
<proteinExistence type="predicted"/>
<keyword evidence="1" id="KW-1133">Transmembrane helix</keyword>
<keyword evidence="5" id="KW-1185">Reference proteome</keyword>
<dbReference type="AlphaFoldDB" id="A0A9P1BJ33"/>
<evidence type="ECO:0000256" key="1">
    <source>
        <dbReference type="SAM" id="Phobius"/>
    </source>
</evidence>
<accession>A0A9P1BJ33</accession>
<keyword evidence="1" id="KW-0472">Membrane</keyword>
<reference evidence="2" key="1">
    <citation type="submission" date="2022-10" db="EMBL/GenBank/DDBJ databases">
        <authorList>
            <person name="Chen Y."/>
            <person name="Dougan E. K."/>
            <person name="Chan C."/>
            <person name="Rhodes N."/>
            <person name="Thang M."/>
        </authorList>
    </citation>
    <scope>NUCLEOTIDE SEQUENCE</scope>
</reference>
<feature type="transmembrane region" description="Helical" evidence="1">
    <location>
        <begin position="106"/>
        <end position="127"/>
    </location>
</feature>
<feature type="transmembrane region" description="Helical" evidence="1">
    <location>
        <begin position="30"/>
        <end position="53"/>
    </location>
</feature>
<dbReference type="EMBL" id="CAMXCT020000082">
    <property type="protein sequence ID" value="CAL1126900.1"/>
    <property type="molecule type" value="Genomic_DNA"/>
</dbReference>
<protein>
    <submittedName>
        <fullName evidence="4">Solute carrier family 40 protein</fullName>
    </submittedName>
</protein>
<evidence type="ECO:0000313" key="3">
    <source>
        <dbReference type="EMBL" id="CAL1126900.1"/>
    </source>
</evidence>